<evidence type="ECO:0000256" key="7">
    <source>
        <dbReference type="ARBA" id="ARBA00023157"/>
    </source>
</evidence>
<dbReference type="InterPro" id="IPR002172">
    <property type="entry name" value="LDrepeatLR_classA_rpt"/>
</dbReference>
<dbReference type="PRINTS" id="PR00261">
    <property type="entry name" value="LDLRECEPTOR"/>
</dbReference>
<feature type="disulfide bond" evidence="10">
    <location>
        <begin position="64"/>
        <end position="79"/>
    </location>
</feature>
<dbReference type="PANTHER" id="PTHR22722">
    <property type="entry name" value="LOW-DENSITY LIPOPROTEIN RECEPTOR-RELATED PROTEIN 2-RELATED"/>
    <property type="match status" value="1"/>
</dbReference>
<dbReference type="InterPro" id="IPR023415">
    <property type="entry name" value="LDLR_class-A_CS"/>
</dbReference>
<keyword evidence="3" id="KW-0812">Transmembrane</keyword>
<keyword evidence="4" id="KW-0677">Repeat</keyword>
<evidence type="ECO:0000256" key="4">
    <source>
        <dbReference type="ARBA" id="ARBA00022737"/>
    </source>
</evidence>
<sequence>MLQLRAAMVIMRAPTVSASRRSGCVTLENDCGNNEDEVGCPTDCTGEHQVKCANGRCVPLEYRCDGDNDCGDTTDEQGCDTYQCSQNEIKCPNHVICFDTEFLCDGTKDCPDGWDEVRANCPTSTGSG</sequence>
<evidence type="ECO:0000256" key="3">
    <source>
        <dbReference type="ARBA" id="ARBA00022692"/>
    </source>
</evidence>
<evidence type="ECO:0000313" key="12">
    <source>
        <dbReference type="Proteomes" id="UP000245119"/>
    </source>
</evidence>
<dbReference type="PROSITE" id="PS01209">
    <property type="entry name" value="LDLRA_1"/>
    <property type="match status" value="1"/>
</dbReference>
<dbReference type="SUPFAM" id="SSF57424">
    <property type="entry name" value="LDL receptor-like module"/>
    <property type="match status" value="2"/>
</dbReference>
<evidence type="ECO:0000256" key="2">
    <source>
        <dbReference type="ARBA" id="ARBA00004308"/>
    </source>
</evidence>
<comment type="caution">
    <text evidence="11">The sequence shown here is derived from an EMBL/GenBank/DDBJ whole genome shotgun (WGS) entry which is preliminary data.</text>
</comment>
<comment type="subcellular location">
    <subcellularLocation>
        <location evidence="2">Endomembrane system</location>
    </subcellularLocation>
    <subcellularLocation>
        <location evidence="1">Membrane</location>
        <topology evidence="1">Single-pass membrane protein</topology>
    </subcellularLocation>
</comment>
<dbReference type="AlphaFoldDB" id="A0A2T7P2V2"/>
<dbReference type="Pfam" id="PF00057">
    <property type="entry name" value="Ldl_recept_a"/>
    <property type="match status" value="2"/>
</dbReference>
<name>A0A2T7P2V2_POMCA</name>
<dbReference type="CDD" id="cd00112">
    <property type="entry name" value="LDLa"/>
    <property type="match status" value="2"/>
</dbReference>
<keyword evidence="6" id="KW-0472">Membrane</keyword>
<dbReference type="FunFam" id="4.10.400.10:FF:000045">
    <property type="entry name" value="Low-density lipoprotein receptor-related protein 2"/>
    <property type="match status" value="1"/>
</dbReference>
<evidence type="ECO:0000256" key="9">
    <source>
        <dbReference type="ARBA" id="ARBA00023180"/>
    </source>
</evidence>
<evidence type="ECO:0000256" key="1">
    <source>
        <dbReference type="ARBA" id="ARBA00004167"/>
    </source>
</evidence>
<keyword evidence="8" id="KW-0675">Receptor</keyword>
<dbReference type="PROSITE" id="PS50068">
    <property type="entry name" value="LDLRA_2"/>
    <property type="match status" value="2"/>
</dbReference>
<evidence type="ECO:0000256" key="10">
    <source>
        <dbReference type="PROSITE-ProRule" id="PRU00124"/>
    </source>
</evidence>
<dbReference type="SMART" id="SM00192">
    <property type="entry name" value="LDLa"/>
    <property type="match status" value="2"/>
</dbReference>
<dbReference type="OrthoDB" id="6239681at2759"/>
<organism evidence="11 12">
    <name type="scientific">Pomacea canaliculata</name>
    <name type="common">Golden apple snail</name>
    <dbReference type="NCBI Taxonomy" id="400727"/>
    <lineage>
        <taxon>Eukaryota</taxon>
        <taxon>Metazoa</taxon>
        <taxon>Spiralia</taxon>
        <taxon>Lophotrochozoa</taxon>
        <taxon>Mollusca</taxon>
        <taxon>Gastropoda</taxon>
        <taxon>Caenogastropoda</taxon>
        <taxon>Architaenioglossa</taxon>
        <taxon>Ampullarioidea</taxon>
        <taxon>Ampullariidae</taxon>
        <taxon>Pomacea</taxon>
    </lineage>
</organism>
<accession>A0A2T7P2V2</accession>
<dbReference type="GO" id="GO:0043235">
    <property type="term" value="C:receptor complex"/>
    <property type="evidence" value="ECO:0007669"/>
    <property type="project" value="TreeGrafter"/>
</dbReference>
<evidence type="ECO:0000256" key="8">
    <source>
        <dbReference type="ARBA" id="ARBA00023170"/>
    </source>
</evidence>
<keyword evidence="9" id="KW-0325">Glycoprotein</keyword>
<dbReference type="InterPro" id="IPR036055">
    <property type="entry name" value="LDL_receptor-like_sf"/>
</dbReference>
<feature type="disulfide bond" evidence="10">
    <location>
        <begin position="52"/>
        <end position="70"/>
    </location>
</feature>
<evidence type="ECO:0000256" key="6">
    <source>
        <dbReference type="ARBA" id="ARBA00023136"/>
    </source>
</evidence>
<dbReference type="STRING" id="400727.A0A2T7P2V2"/>
<evidence type="ECO:0000256" key="5">
    <source>
        <dbReference type="ARBA" id="ARBA00022989"/>
    </source>
</evidence>
<dbReference type="Proteomes" id="UP000245119">
    <property type="component" value="Linkage Group LG7"/>
</dbReference>
<keyword evidence="7 10" id="KW-1015">Disulfide bond</keyword>
<evidence type="ECO:0000313" key="11">
    <source>
        <dbReference type="EMBL" id="PVD27757.1"/>
    </source>
</evidence>
<dbReference type="InterPro" id="IPR051221">
    <property type="entry name" value="LDLR-related"/>
</dbReference>
<protein>
    <submittedName>
        <fullName evidence="11">Uncharacterized protein</fullName>
    </submittedName>
</protein>
<gene>
    <name evidence="11" type="ORF">C0Q70_12929</name>
</gene>
<dbReference type="EMBL" id="PZQS01000007">
    <property type="protein sequence ID" value="PVD27757.1"/>
    <property type="molecule type" value="Genomic_DNA"/>
</dbReference>
<dbReference type="Gene3D" id="4.10.400.10">
    <property type="entry name" value="Low-density Lipoprotein Receptor"/>
    <property type="match status" value="2"/>
</dbReference>
<keyword evidence="12" id="KW-1185">Reference proteome</keyword>
<dbReference type="GO" id="GO:0005886">
    <property type="term" value="C:plasma membrane"/>
    <property type="evidence" value="ECO:0007669"/>
    <property type="project" value="TreeGrafter"/>
</dbReference>
<comment type="caution">
    <text evidence="10">Lacks conserved residue(s) required for the propagation of feature annotation.</text>
</comment>
<dbReference type="GO" id="GO:0012505">
    <property type="term" value="C:endomembrane system"/>
    <property type="evidence" value="ECO:0007669"/>
    <property type="project" value="UniProtKB-SubCell"/>
</dbReference>
<keyword evidence="5" id="KW-1133">Transmembrane helix</keyword>
<proteinExistence type="predicted"/>
<reference evidence="11 12" key="1">
    <citation type="submission" date="2018-04" db="EMBL/GenBank/DDBJ databases">
        <title>The genome of golden apple snail Pomacea canaliculata provides insight into stress tolerance and invasive adaptation.</title>
        <authorList>
            <person name="Liu C."/>
            <person name="Liu B."/>
            <person name="Ren Y."/>
            <person name="Zhang Y."/>
            <person name="Wang H."/>
            <person name="Li S."/>
            <person name="Jiang F."/>
            <person name="Yin L."/>
            <person name="Zhang G."/>
            <person name="Qian W."/>
            <person name="Fan W."/>
        </authorList>
    </citation>
    <scope>NUCLEOTIDE SEQUENCE [LARGE SCALE GENOMIC DNA]</scope>
    <source>
        <strain evidence="11">SZHN2017</strain>
        <tissue evidence="11">Muscle</tissue>
    </source>
</reference>